<name>A0AAU9CUB3_9GAMM</name>
<dbReference type="KEGG" id="meiy:MIN45_P0041"/>
<feature type="signal peptide" evidence="1">
    <location>
        <begin position="1"/>
        <end position="18"/>
    </location>
</feature>
<evidence type="ECO:0000313" key="3">
    <source>
        <dbReference type="EMBL" id="BCX87674.1"/>
    </source>
</evidence>
<sequence>MKKLSAFLLSLGLATAQADDLLHPVADQLRGDWGQIKADIRYRYEYVDPEGDTEEAHASTLRLRLGYLTPKFHGLQGYAEMEGNWEVGLDHYDSIRNQRPYAVVADPQETELNQGWVSYTPVEGATIKAGRQRLIYDDHRFIGNVGWRQLEQTFDAVTVRNELLPDAVIEAAFLWRVQNILSRTVDMTSPLLHITYTGLPFGRISAYGYWLDYADRNDSANFALSTQTYGIRFHGRQPLTDWLAGIYHLEYARQMDFQRNPNDFAADYYRFIAGLSAFGVTVKGAVENLTADHHVGFATPLATLHAFQGWADKFLKTPQNGVRDVYASVALKLWRTTLMGVYHDFRDENGDERYGEEYDALLTRRFGQHFSVLLKYAYYNAKGFSVDTQKVWGQVALHF</sequence>
<keyword evidence="4" id="KW-1185">Reference proteome</keyword>
<dbReference type="InterPro" id="IPR025388">
    <property type="entry name" value="Alginate_export_dom"/>
</dbReference>
<keyword evidence="1" id="KW-0732">Signal</keyword>
<feature type="domain" description="Alginate export" evidence="2">
    <location>
        <begin position="36"/>
        <end position="243"/>
    </location>
</feature>
<dbReference type="AlphaFoldDB" id="A0AAU9CUB3"/>
<evidence type="ECO:0000313" key="4">
    <source>
        <dbReference type="Proteomes" id="UP001321450"/>
    </source>
</evidence>
<gene>
    <name evidence="3" type="ORF">MIN45_P0041</name>
</gene>
<reference evidence="4" key="1">
    <citation type="journal article" date="2024" name="Int. J. Syst. Evol. Microbiol.">
        <title>Methylomarinovum tepidoasis sp. nov., a moderately thermophilic methanotroph of the family Methylothermaceae isolated from a deep-sea hydrothermal field.</title>
        <authorList>
            <person name="Hirayama H."/>
            <person name="Takaki Y."/>
            <person name="Abe M."/>
            <person name="Miyazaki M."/>
            <person name="Uematsu K."/>
            <person name="Matsui Y."/>
            <person name="Takai K."/>
        </authorList>
    </citation>
    <scope>NUCLEOTIDE SEQUENCE [LARGE SCALE GENOMIC DNA]</scope>
    <source>
        <strain evidence="4">IN45</strain>
    </source>
</reference>
<accession>A0AAU9CUB3</accession>
<dbReference type="Proteomes" id="UP001321450">
    <property type="component" value="Chromosome"/>
</dbReference>
<dbReference type="InterPro" id="IPR023614">
    <property type="entry name" value="Porin_dom_sf"/>
</dbReference>
<dbReference type="EMBL" id="AP024718">
    <property type="protein sequence ID" value="BCX87674.1"/>
    <property type="molecule type" value="Genomic_DNA"/>
</dbReference>
<feature type="chain" id="PRO_5043930633" description="Alginate export domain-containing protein" evidence="1">
    <location>
        <begin position="19"/>
        <end position="399"/>
    </location>
</feature>
<dbReference type="Pfam" id="PF13372">
    <property type="entry name" value="Alginate_exp"/>
    <property type="match status" value="1"/>
</dbReference>
<dbReference type="RefSeq" id="WP_286292614.1">
    <property type="nucleotide sequence ID" value="NZ_AP024718.1"/>
</dbReference>
<protein>
    <recommendedName>
        <fullName evidence="2">Alginate export domain-containing protein</fullName>
    </recommendedName>
</protein>
<proteinExistence type="predicted"/>
<dbReference type="Gene3D" id="2.40.160.10">
    <property type="entry name" value="Porin"/>
    <property type="match status" value="1"/>
</dbReference>
<evidence type="ECO:0000256" key="1">
    <source>
        <dbReference type="SAM" id="SignalP"/>
    </source>
</evidence>
<organism evidence="3 4">
    <name type="scientific">Methylomarinovum tepidoasis</name>
    <dbReference type="NCBI Taxonomy" id="2840183"/>
    <lineage>
        <taxon>Bacteria</taxon>
        <taxon>Pseudomonadati</taxon>
        <taxon>Pseudomonadota</taxon>
        <taxon>Gammaproteobacteria</taxon>
        <taxon>Methylococcales</taxon>
        <taxon>Methylothermaceae</taxon>
        <taxon>Methylomarinovum</taxon>
    </lineage>
</organism>
<evidence type="ECO:0000259" key="2">
    <source>
        <dbReference type="Pfam" id="PF13372"/>
    </source>
</evidence>